<organism evidence="1 2">
    <name type="scientific">Candida boidinii</name>
    <name type="common">Yeast</name>
    <dbReference type="NCBI Taxonomy" id="5477"/>
    <lineage>
        <taxon>Eukaryota</taxon>
        <taxon>Fungi</taxon>
        <taxon>Dikarya</taxon>
        <taxon>Ascomycota</taxon>
        <taxon>Saccharomycotina</taxon>
        <taxon>Pichiomycetes</taxon>
        <taxon>Pichiales</taxon>
        <taxon>Pichiaceae</taxon>
        <taxon>Ogataea</taxon>
        <taxon>Ogataea/Candida clade</taxon>
    </lineage>
</organism>
<comment type="caution">
    <text evidence="1">The sequence shown here is derived from an EMBL/GenBank/DDBJ whole genome shotgun (WGS) entry which is preliminary data.</text>
</comment>
<accession>A0ACB5TMG4</accession>
<evidence type="ECO:0000313" key="2">
    <source>
        <dbReference type="Proteomes" id="UP001165101"/>
    </source>
</evidence>
<gene>
    <name evidence="1" type="ORF">Cboi01_000222300</name>
</gene>
<evidence type="ECO:0000313" key="1">
    <source>
        <dbReference type="EMBL" id="GME91240.1"/>
    </source>
</evidence>
<reference evidence="1" key="1">
    <citation type="submission" date="2023-04" db="EMBL/GenBank/DDBJ databases">
        <title>Candida boidinii NBRC 1967.</title>
        <authorList>
            <person name="Ichikawa N."/>
            <person name="Sato H."/>
            <person name="Tonouchi N."/>
        </authorList>
    </citation>
    <scope>NUCLEOTIDE SEQUENCE</scope>
    <source>
        <strain evidence="1">NBRC 1967</strain>
    </source>
</reference>
<dbReference type="Proteomes" id="UP001165101">
    <property type="component" value="Unassembled WGS sequence"/>
</dbReference>
<name>A0ACB5TMG4_CANBO</name>
<proteinExistence type="predicted"/>
<keyword evidence="2" id="KW-1185">Reference proteome</keyword>
<protein>
    <submittedName>
        <fullName evidence="1">Unnamed protein product</fullName>
    </submittedName>
</protein>
<dbReference type="EMBL" id="BSXV01000954">
    <property type="protein sequence ID" value="GME91240.1"/>
    <property type="molecule type" value="Genomic_DNA"/>
</dbReference>
<sequence>MFLMFLFLCLQVESILKRKDFKSKTANLIEDDDEDEDDGDEDLDEDEEDGDDGLEEIDYDKPEKSNNKTKETNVNKSNDKNIEIVKNKSSKASNQGETSKPTEEDELDKAFNAAQAAVDAVSALAMGFLPSGSGGGDTQTDKSDAPSTKKQPNKEVQNAIRMQRLKRMIINDEKGEGASKEDDDEDDDDDDEEEEEAESEDDDDDEDEEMEDEEKLHIKVEENEDEDDDEDSDEDSDSEEDDDDEEEEAEEEKADDSDHRTRRRRAKKRIAGSSRGVFRQTKVKAEEEEDGTIIEKVSSSVHRKKKVVPVVETAKSKKPKKTTKKSAKSVRGKRQNATTTTTTKISTSKRGRRHTDDVETDASGFSESETKPDLDEEDKIPVDDEESGADDNDDGRNAYTRLLSRSRRRTNIIGSINKSSSLTGNESAIDDNEDEEEEGEEVIDNGTEETQQSSPKRRRISIVRRKSTSSSKAKLRRKSITKSKNKKKLIPLDQLNLTEAEVKEDNKYYINPISQKLTKVSVEEFRGLDFVDDKVIIDNIGTLIGVSKSENPLLLEKFVINDQEMTLDQLCKPSLPIGKISDNFGRAVEGDKLRAEQSKIRSNRRKQAREQRISLQEIEEAEELRKQKEREAKAKEAEGKVEESEDKSGVPASDKDKDKEAEKEKANLDSNGNGSVAAGPTVPRQGVQLQRDSDGNFKINQESLFFDRHSNQNDEFRERVDENPFQSPITSASYGKRKYTDKWTVEETKEFYRAISTWGTDFGLIAQLFPYRTRTQVKSKFNTEEKRNSHLIELALLRKLPADFEDYCNKSGKNFKTMEEYNEELMEIKRKHDNEVKEMKVSKEKARLEDLQGVKVKESSFKFSNTGNKSRRERLAELRRNETVIGTIERKKPETTVSEAVPPPTS</sequence>